<protein>
    <submittedName>
        <fullName evidence="1">Uncharacterized protein</fullName>
    </submittedName>
</protein>
<dbReference type="VEuPathDB" id="FungiDB:FUN_005697"/>
<dbReference type="AlphaFoldDB" id="A0A2N1M4F0"/>
<dbReference type="VEuPathDB" id="FungiDB:RhiirFUN_018988"/>
<comment type="caution">
    <text evidence="1">The sequence shown here is derived from an EMBL/GenBank/DDBJ whole genome shotgun (WGS) entry which is preliminary data.</text>
</comment>
<reference evidence="1 2" key="2">
    <citation type="submission" date="2017-10" db="EMBL/GenBank/DDBJ databases">
        <title>Extensive intraspecific genome diversity in a model arbuscular mycorrhizal fungus.</title>
        <authorList>
            <person name="Chen E.C.H."/>
            <person name="Morin E."/>
            <person name="Baudet D."/>
            <person name="Noel J."/>
            <person name="Ndikumana S."/>
            <person name="Charron P."/>
            <person name="St-Onge C."/>
            <person name="Giorgi J."/>
            <person name="Grigoriev I.V."/>
            <person name="Roux C."/>
            <person name="Martin F.M."/>
            <person name="Corradi N."/>
        </authorList>
    </citation>
    <scope>NUCLEOTIDE SEQUENCE [LARGE SCALE GENOMIC DNA]</scope>
    <source>
        <strain evidence="1 2">C2</strain>
    </source>
</reference>
<reference evidence="1 2" key="1">
    <citation type="submission" date="2016-04" db="EMBL/GenBank/DDBJ databases">
        <title>Genome analyses suggest a sexual origin of heterokaryosis in a supposedly ancient asexual fungus.</title>
        <authorList>
            <person name="Ropars J."/>
            <person name="Sedzielewska K."/>
            <person name="Noel J."/>
            <person name="Charron P."/>
            <person name="Farinelli L."/>
            <person name="Marton T."/>
            <person name="Kruger M."/>
            <person name="Pelin A."/>
            <person name="Brachmann A."/>
            <person name="Corradi N."/>
        </authorList>
    </citation>
    <scope>NUCLEOTIDE SEQUENCE [LARGE SCALE GENOMIC DNA]</scope>
    <source>
        <strain evidence="1 2">C2</strain>
    </source>
</reference>
<gene>
    <name evidence="1" type="ORF">RhiirC2_799843</name>
</gene>
<dbReference type="VEuPathDB" id="FungiDB:RhiirA1_520918"/>
<evidence type="ECO:0000313" key="2">
    <source>
        <dbReference type="Proteomes" id="UP000233469"/>
    </source>
</evidence>
<dbReference type="EMBL" id="LLXL01005504">
    <property type="protein sequence ID" value="PKK56516.1"/>
    <property type="molecule type" value="Genomic_DNA"/>
</dbReference>
<proteinExistence type="predicted"/>
<evidence type="ECO:0000313" key="1">
    <source>
        <dbReference type="EMBL" id="PKK56516.1"/>
    </source>
</evidence>
<name>A0A2N1M4F0_9GLOM</name>
<accession>A0A2N1M4F0</accession>
<organism evidence="1 2">
    <name type="scientific">Rhizophagus irregularis</name>
    <dbReference type="NCBI Taxonomy" id="588596"/>
    <lineage>
        <taxon>Eukaryota</taxon>
        <taxon>Fungi</taxon>
        <taxon>Fungi incertae sedis</taxon>
        <taxon>Mucoromycota</taxon>
        <taxon>Glomeromycotina</taxon>
        <taxon>Glomeromycetes</taxon>
        <taxon>Glomerales</taxon>
        <taxon>Glomeraceae</taxon>
        <taxon>Rhizophagus</taxon>
    </lineage>
</organism>
<dbReference type="Proteomes" id="UP000233469">
    <property type="component" value="Unassembled WGS sequence"/>
</dbReference>
<sequence>MLLVQKNPRPCPKIINEATRLFSGLVDLDYEPSYDDHIYFQYLSNNKNDIFLLGAYYSKEINSKYIIQVAEKGFIVVDHLFEVYGFSDTYDENLSLRLVLDIDTSEAIKYYNKVILYLEQQEDKFNMKKEEIRCIKKLKKEALKQHFIPVRQMNLNDFINIS</sequence>